<reference evidence="1" key="1">
    <citation type="submission" date="2020-10" db="EMBL/GenBank/DDBJ databases">
        <authorList>
            <person name="Castelo-Branco R."/>
            <person name="Eusebio N."/>
            <person name="Adriana R."/>
            <person name="Vieira A."/>
            <person name="Brugerolle De Fraissinette N."/>
            <person name="Rezende De Castro R."/>
            <person name="Schneider M.P."/>
            <person name="Vasconcelos V."/>
            <person name="Leao P.N."/>
        </authorList>
    </citation>
    <scope>NUCLEOTIDE SEQUENCE</scope>
    <source>
        <strain evidence="1">LEGE 07157</strain>
    </source>
</reference>
<dbReference type="Proteomes" id="UP000654482">
    <property type="component" value="Unassembled WGS sequence"/>
</dbReference>
<dbReference type="EMBL" id="JADEWZ010000022">
    <property type="protein sequence ID" value="MBE9117246.1"/>
    <property type="molecule type" value="Genomic_DNA"/>
</dbReference>
<evidence type="ECO:0008006" key="3">
    <source>
        <dbReference type="Google" id="ProtNLM"/>
    </source>
</evidence>
<proteinExistence type="predicted"/>
<organism evidence="1 2">
    <name type="scientific">Lusitaniella coriacea LEGE 07157</name>
    <dbReference type="NCBI Taxonomy" id="945747"/>
    <lineage>
        <taxon>Bacteria</taxon>
        <taxon>Bacillati</taxon>
        <taxon>Cyanobacteriota</taxon>
        <taxon>Cyanophyceae</taxon>
        <taxon>Spirulinales</taxon>
        <taxon>Lusitaniellaceae</taxon>
        <taxon>Lusitaniella</taxon>
    </lineage>
</organism>
<gene>
    <name evidence="1" type="ORF">IQ249_15200</name>
</gene>
<accession>A0A8J7DXP2</accession>
<comment type="caution">
    <text evidence="1">The sequence shown here is derived from an EMBL/GenBank/DDBJ whole genome shotgun (WGS) entry which is preliminary data.</text>
</comment>
<dbReference type="AlphaFoldDB" id="A0A8J7DXP2"/>
<name>A0A8J7DXP2_9CYAN</name>
<evidence type="ECO:0000313" key="1">
    <source>
        <dbReference type="EMBL" id="MBE9117246.1"/>
    </source>
</evidence>
<sequence>MGRIAYQFKLWKSAEWRRGERVYWCEVKQDLFGSWVVLRHWRGVKSGKWGMKETVCESYADAETLFEVVAKRREKRNYVRVEG</sequence>
<evidence type="ECO:0000313" key="2">
    <source>
        <dbReference type="Proteomes" id="UP000654482"/>
    </source>
</evidence>
<protein>
    <recommendedName>
        <fullName evidence="3">WGR domain-containing protein</fullName>
    </recommendedName>
</protein>
<dbReference type="RefSeq" id="WP_194030334.1">
    <property type="nucleotide sequence ID" value="NZ_JADEWZ010000022.1"/>
</dbReference>
<keyword evidence="2" id="KW-1185">Reference proteome</keyword>